<evidence type="ECO:0000313" key="1">
    <source>
        <dbReference type="EMBL" id="CAA9995191.1"/>
    </source>
</evidence>
<evidence type="ECO:0000313" key="2">
    <source>
        <dbReference type="EMBL" id="CAB0001010.1"/>
    </source>
</evidence>
<dbReference type="AlphaFoldDB" id="A0A6H5G027"/>
<gene>
    <name evidence="1" type="ORF">NTEN_LOCUS1982</name>
    <name evidence="2" type="ORF">NTEN_LOCUS6797</name>
</gene>
<protein>
    <submittedName>
        <fullName evidence="1">Uncharacterized protein</fullName>
    </submittedName>
</protein>
<dbReference type="EMBL" id="CADCXU010010298">
    <property type="protein sequence ID" value="CAB0001010.1"/>
    <property type="molecule type" value="Genomic_DNA"/>
</dbReference>
<dbReference type="EMBL" id="CADCXU010003183">
    <property type="protein sequence ID" value="CAA9995191.1"/>
    <property type="molecule type" value="Genomic_DNA"/>
</dbReference>
<sequence>DGMPFGRWRLIIFKRYCNQGKFHPWALVINHRRNGRFPLLRHFDFSLWFHL</sequence>
<name>A0A6H5G027_9HEMI</name>
<reference evidence="1 3" key="1">
    <citation type="submission" date="2020-02" db="EMBL/GenBank/DDBJ databases">
        <authorList>
            <person name="Ferguson B K."/>
        </authorList>
    </citation>
    <scope>NUCLEOTIDE SEQUENCE [LARGE SCALE GENOMIC DNA]</scope>
</reference>
<keyword evidence="3" id="KW-1185">Reference proteome</keyword>
<dbReference type="Proteomes" id="UP000479000">
    <property type="component" value="Unassembled WGS sequence"/>
</dbReference>
<accession>A0A6H5G027</accession>
<evidence type="ECO:0000313" key="3">
    <source>
        <dbReference type="Proteomes" id="UP000479000"/>
    </source>
</evidence>
<feature type="non-terminal residue" evidence="1">
    <location>
        <position position="51"/>
    </location>
</feature>
<proteinExistence type="predicted"/>
<feature type="non-terminal residue" evidence="1">
    <location>
        <position position="1"/>
    </location>
</feature>
<organism evidence="1 3">
    <name type="scientific">Nesidiocoris tenuis</name>
    <dbReference type="NCBI Taxonomy" id="355587"/>
    <lineage>
        <taxon>Eukaryota</taxon>
        <taxon>Metazoa</taxon>
        <taxon>Ecdysozoa</taxon>
        <taxon>Arthropoda</taxon>
        <taxon>Hexapoda</taxon>
        <taxon>Insecta</taxon>
        <taxon>Pterygota</taxon>
        <taxon>Neoptera</taxon>
        <taxon>Paraneoptera</taxon>
        <taxon>Hemiptera</taxon>
        <taxon>Heteroptera</taxon>
        <taxon>Panheteroptera</taxon>
        <taxon>Cimicomorpha</taxon>
        <taxon>Miridae</taxon>
        <taxon>Dicyphina</taxon>
        <taxon>Nesidiocoris</taxon>
    </lineage>
</organism>